<proteinExistence type="predicted"/>
<reference evidence="1" key="1">
    <citation type="submission" date="2020-05" db="EMBL/GenBank/DDBJ databases">
        <title>WGS assembly of Panicum virgatum.</title>
        <authorList>
            <person name="Lovell J.T."/>
            <person name="Jenkins J."/>
            <person name="Shu S."/>
            <person name="Juenger T.E."/>
            <person name="Schmutz J."/>
        </authorList>
    </citation>
    <scope>NUCLEOTIDE SEQUENCE</scope>
    <source>
        <strain evidence="1">AP13</strain>
    </source>
</reference>
<dbReference type="AlphaFoldDB" id="A0A8T0TJ74"/>
<keyword evidence="2" id="KW-1185">Reference proteome</keyword>
<gene>
    <name evidence="1" type="ORF">PVAP13_4KG059833</name>
</gene>
<sequence length="83" mass="9548">MCSFKSHDRVGRNSRLCAVRFSSLPCPCSLVELCALQHSYLLYPQDHLEWRKFAASLLSATKVLFRACLIVQYVNIIIVHCYN</sequence>
<organism evidence="1 2">
    <name type="scientific">Panicum virgatum</name>
    <name type="common">Blackwell switchgrass</name>
    <dbReference type="NCBI Taxonomy" id="38727"/>
    <lineage>
        <taxon>Eukaryota</taxon>
        <taxon>Viridiplantae</taxon>
        <taxon>Streptophyta</taxon>
        <taxon>Embryophyta</taxon>
        <taxon>Tracheophyta</taxon>
        <taxon>Spermatophyta</taxon>
        <taxon>Magnoliopsida</taxon>
        <taxon>Liliopsida</taxon>
        <taxon>Poales</taxon>
        <taxon>Poaceae</taxon>
        <taxon>PACMAD clade</taxon>
        <taxon>Panicoideae</taxon>
        <taxon>Panicodae</taxon>
        <taxon>Paniceae</taxon>
        <taxon>Panicinae</taxon>
        <taxon>Panicum</taxon>
        <taxon>Panicum sect. Hiantes</taxon>
    </lineage>
</organism>
<evidence type="ECO:0000313" key="1">
    <source>
        <dbReference type="EMBL" id="KAG2609718.1"/>
    </source>
</evidence>
<comment type="caution">
    <text evidence="1">The sequence shown here is derived from an EMBL/GenBank/DDBJ whole genome shotgun (WGS) entry which is preliminary data.</text>
</comment>
<protein>
    <submittedName>
        <fullName evidence="1">Uncharacterized protein</fullName>
    </submittedName>
</protein>
<dbReference type="Proteomes" id="UP000823388">
    <property type="component" value="Chromosome 4K"/>
</dbReference>
<accession>A0A8T0TJ74</accession>
<name>A0A8T0TJ74_PANVG</name>
<dbReference type="EMBL" id="CM029043">
    <property type="protein sequence ID" value="KAG2609718.1"/>
    <property type="molecule type" value="Genomic_DNA"/>
</dbReference>
<evidence type="ECO:0000313" key="2">
    <source>
        <dbReference type="Proteomes" id="UP000823388"/>
    </source>
</evidence>